<name>A0ACB8RCR0_9AGAM</name>
<protein>
    <submittedName>
        <fullName evidence="1">Uncharacterized protein</fullName>
    </submittedName>
</protein>
<sequence>MSIVLRKDQKIPITQAPASVLKLDLQPPCSPPKGSSRKKGSNVPSAEGTATPQVPTLGEQMSILHSPRPFKNPAYTKNTNRRTKNLKAVLGQERERERLERERRRVEREEAMDVDANGAAERHEDEDLPSYASIEAPPSFLPQRHYCDITGLEAPYTDPVTGLRYHDKSIYELIKGLSASAAKEYLSARGVNPIVK</sequence>
<evidence type="ECO:0000313" key="1">
    <source>
        <dbReference type="EMBL" id="KAI0041363.1"/>
    </source>
</evidence>
<keyword evidence="2" id="KW-1185">Reference proteome</keyword>
<comment type="caution">
    <text evidence="1">The sequence shown here is derived from an EMBL/GenBank/DDBJ whole genome shotgun (WGS) entry which is preliminary data.</text>
</comment>
<accession>A0ACB8RCR0</accession>
<proteinExistence type="predicted"/>
<reference evidence="1" key="2">
    <citation type="journal article" date="2022" name="New Phytol.">
        <title>Evolutionary transition to the ectomycorrhizal habit in the genomes of a hyperdiverse lineage of mushroom-forming fungi.</title>
        <authorList>
            <person name="Looney B."/>
            <person name="Miyauchi S."/>
            <person name="Morin E."/>
            <person name="Drula E."/>
            <person name="Courty P.E."/>
            <person name="Kohler A."/>
            <person name="Kuo A."/>
            <person name="LaButti K."/>
            <person name="Pangilinan J."/>
            <person name="Lipzen A."/>
            <person name="Riley R."/>
            <person name="Andreopoulos W."/>
            <person name="He G."/>
            <person name="Johnson J."/>
            <person name="Nolan M."/>
            <person name="Tritt A."/>
            <person name="Barry K.W."/>
            <person name="Grigoriev I.V."/>
            <person name="Nagy L.G."/>
            <person name="Hibbett D."/>
            <person name="Henrissat B."/>
            <person name="Matheny P.B."/>
            <person name="Labbe J."/>
            <person name="Martin F.M."/>
        </authorList>
    </citation>
    <scope>NUCLEOTIDE SEQUENCE</scope>
    <source>
        <strain evidence="1">FP105234-sp</strain>
    </source>
</reference>
<organism evidence="1 2">
    <name type="scientific">Auriscalpium vulgare</name>
    <dbReference type="NCBI Taxonomy" id="40419"/>
    <lineage>
        <taxon>Eukaryota</taxon>
        <taxon>Fungi</taxon>
        <taxon>Dikarya</taxon>
        <taxon>Basidiomycota</taxon>
        <taxon>Agaricomycotina</taxon>
        <taxon>Agaricomycetes</taxon>
        <taxon>Russulales</taxon>
        <taxon>Auriscalpiaceae</taxon>
        <taxon>Auriscalpium</taxon>
    </lineage>
</organism>
<dbReference type="Proteomes" id="UP000814033">
    <property type="component" value="Unassembled WGS sequence"/>
</dbReference>
<evidence type="ECO:0000313" key="2">
    <source>
        <dbReference type="Proteomes" id="UP000814033"/>
    </source>
</evidence>
<dbReference type="EMBL" id="MU276127">
    <property type="protein sequence ID" value="KAI0041363.1"/>
    <property type="molecule type" value="Genomic_DNA"/>
</dbReference>
<gene>
    <name evidence="1" type="ORF">FA95DRAFT_1584763</name>
</gene>
<reference evidence="1" key="1">
    <citation type="submission" date="2021-02" db="EMBL/GenBank/DDBJ databases">
        <authorList>
            <consortium name="DOE Joint Genome Institute"/>
            <person name="Ahrendt S."/>
            <person name="Looney B.P."/>
            <person name="Miyauchi S."/>
            <person name="Morin E."/>
            <person name="Drula E."/>
            <person name="Courty P.E."/>
            <person name="Chicoki N."/>
            <person name="Fauchery L."/>
            <person name="Kohler A."/>
            <person name="Kuo A."/>
            <person name="Labutti K."/>
            <person name="Pangilinan J."/>
            <person name="Lipzen A."/>
            <person name="Riley R."/>
            <person name="Andreopoulos W."/>
            <person name="He G."/>
            <person name="Johnson J."/>
            <person name="Barry K.W."/>
            <person name="Grigoriev I.V."/>
            <person name="Nagy L."/>
            <person name="Hibbett D."/>
            <person name="Henrissat B."/>
            <person name="Matheny P.B."/>
            <person name="Labbe J."/>
            <person name="Martin F."/>
        </authorList>
    </citation>
    <scope>NUCLEOTIDE SEQUENCE</scope>
    <source>
        <strain evidence="1">FP105234-sp</strain>
    </source>
</reference>